<dbReference type="EMBL" id="CP162599">
    <property type="protein sequence ID" value="XDK32758.1"/>
    <property type="molecule type" value="Genomic_DNA"/>
</dbReference>
<keyword evidence="2" id="KW-0472">Membrane</keyword>
<protein>
    <recommendedName>
        <fullName evidence="4">DUF4367 domain-containing protein</fullName>
    </recommendedName>
</protein>
<sequence length="285" mass="32411">MARHDNIDQLLSDLNHQMHWKEERQVENRKKLAINLSEIKQSAPRKRKSLKFLPVLASILLLGIFTSLLLHIMNGNNEVGEGEDTEVIIPGEDTDLPEDDNREDPNETEEPEQSLADMFEQEIEVEIGIEGIPEEVTMELAVNEELRYIIYVDMERYQFVPGEGIDRIEFTGDPEGMYPEVAMEIKPASQESLEGALAEVEEEIASEGMEIDYSEEVTEPLTATRIRAVEQGNPAEPDSPVHVYYVTEAGNGQVFIIKQMYFEIGEEGHGARFHYMLETFEVVPN</sequence>
<dbReference type="RefSeq" id="WP_368653446.1">
    <property type="nucleotide sequence ID" value="NZ_CP162599.1"/>
</dbReference>
<evidence type="ECO:0000256" key="1">
    <source>
        <dbReference type="SAM" id="MobiDB-lite"/>
    </source>
</evidence>
<proteinExistence type="predicted"/>
<gene>
    <name evidence="3" type="ORF">AB4Y30_17385</name>
</gene>
<evidence type="ECO:0000313" key="3">
    <source>
        <dbReference type="EMBL" id="XDK32758.1"/>
    </source>
</evidence>
<keyword evidence="2" id="KW-1133">Transmembrane helix</keyword>
<accession>A0AB39HSK1</accession>
<feature type="compositionally biased region" description="Acidic residues" evidence="1">
    <location>
        <begin position="89"/>
        <end position="112"/>
    </location>
</feature>
<reference evidence="3" key="1">
    <citation type="submission" date="2024-07" db="EMBL/GenBank/DDBJ databases">
        <title>Halotolerant mesophilic bacterium Ornithinibacillus sp. 4-3, sp. nov., isolated from soil.</title>
        <authorList>
            <person name="Sidarenka A.V."/>
            <person name="Guliayeva D.E."/>
            <person name="Leanovich S.I."/>
            <person name="Hileuskaya K.S."/>
            <person name="Akhremchuk A.E."/>
            <person name="Sikolenko M.A."/>
            <person name="Valentovich L.N."/>
        </authorList>
    </citation>
    <scope>NUCLEOTIDE SEQUENCE</scope>
    <source>
        <strain evidence="3">4-3</strain>
    </source>
</reference>
<evidence type="ECO:0000256" key="2">
    <source>
        <dbReference type="SAM" id="Phobius"/>
    </source>
</evidence>
<evidence type="ECO:0008006" key="4">
    <source>
        <dbReference type="Google" id="ProtNLM"/>
    </source>
</evidence>
<feature type="region of interest" description="Disordered" evidence="1">
    <location>
        <begin position="89"/>
        <end position="113"/>
    </location>
</feature>
<keyword evidence="2" id="KW-0812">Transmembrane</keyword>
<organism evidence="3">
    <name type="scientific">Ornithinibacillus sp. 4-3</name>
    <dbReference type="NCBI Taxonomy" id="3231488"/>
    <lineage>
        <taxon>Bacteria</taxon>
        <taxon>Bacillati</taxon>
        <taxon>Bacillota</taxon>
        <taxon>Bacilli</taxon>
        <taxon>Bacillales</taxon>
        <taxon>Bacillaceae</taxon>
        <taxon>Ornithinibacillus</taxon>
    </lineage>
</organism>
<feature type="transmembrane region" description="Helical" evidence="2">
    <location>
        <begin position="52"/>
        <end position="73"/>
    </location>
</feature>
<name>A0AB39HSK1_9BACI</name>
<dbReference type="AlphaFoldDB" id="A0AB39HSK1"/>